<organism evidence="2 3">
    <name type="scientific">Elstera cyanobacteriorum</name>
    <dbReference type="NCBI Taxonomy" id="2022747"/>
    <lineage>
        <taxon>Bacteria</taxon>
        <taxon>Pseudomonadati</taxon>
        <taxon>Pseudomonadota</taxon>
        <taxon>Alphaproteobacteria</taxon>
        <taxon>Rhodospirillales</taxon>
        <taxon>Rhodospirillaceae</taxon>
        <taxon>Elstera</taxon>
    </lineage>
</organism>
<keyword evidence="1" id="KW-0472">Membrane</keyword>
<evidence type="ECO:0000313" key="3">
    <source>
        <dbReference type="Proteomes" id="UP000216361"/>
    </source>
</evidence>
<keyword evidence="1" id="KW-0812">Transmembrane</keyword>
<feature type="transmembrane region" description="Helical" evidence="1">
    <location>
        <begin position="21"/>
        <end position="41"/>
    </location>
</feature>
<sequence>MSFEVKPVPIRLSGRFLRRLEPVRVAVMGLLTYLLLVAVAPLRSTVTDPSVMAIVYAALGYLGLAVGALLYHTLFPQKAAPTLLLSAPLPKRLFLIALGLSSLGVAMRIIDRLVLRSVPIGEDFASVRAQLEATSASPLSAASAIIYPICFGIIFFYFCLRKEDRSRTLGIISTIVFLYPSLEANLSGTRSQMIVSLGFILLTRSILVDNLKWLRNPIALTVGFFLLMNLFFLIFELRLEGMGMDFYTSSQTSGYAFTVPPNNFATYYLIENRGFLSSLMGIIVHITQYYCHSGYEYLYIFDKLPNKPLWGAYNFFHIYKFIGMVIGDTSVNELIANLDIRVGIFATFFVPLFLDYHWGGPVFMIFGGFILSLLWRATARQPTAWFPLTAYMSIVLFLIPVTSFIFTAQGLYIIVSLLTMGVLIHRLDASGRRLTATMRKG</sequence>
<keyword evidence="1" id="KW-1133">Transmembrane helix</keyword>
<dbReference type="RefSeq" id="WP_094408113.1">
    <property type="nucleotide sequence ID" value="NZ_BMJZ01000006.1"/>
</dbReference>
<feature type="transmembrane region" description="Helical" evidence="1">
    <location>
        <begin position="139"/>
        <end position="159"/>
    </location>
</feature>
<feature type="transmembrane region" description="Helical" evidence="1">
    <location>
        <begin position="411"/>
        <end position="429"/>
    </location>
</feature>
<name>A0A255XTJ6_9PROT</name>
<evidence type="ECO:0000256" key="1">
    <source>
        <dbReference type="SAM" id="Phobius"/>
    </source>
</evidence>
<proteinExistence type="predicted"/>
<dbReference type="Proteomes" id="UP000216361">
    <property type="component" value="Unassembled WGS sequence"/>
</dbReference>
<keyword evidence="3" id="KW-1185">Reference proteome</keyword>
<dbReference type="EMBL" id="NOXS01000030">
    <property type="protein sequence ID" value="OYQ19694.1"/>
    <property type="molecule type" value="Genomic_DNA"/>
</dbReference>
<dbReference type="OrthoDB" id="7017941at2"/>
<feature type="transmembrane region" description="Helical" evidence="1">
    <location>
        <begin position="53"/>
        <end position="72"/>
    </location>
</feature>
<feature type="transmembrane region" description="Helical" evidence="1">
    <location>
        <begin position="93"/>
        <end position="110"/>
    </location>
</feature>
<reference evidence="2 3" key="1">
    <citation type="submission" date="2017-07" db="EMBL/GenBank/DDBJ databases">
        <title>Elstera cyanobacteriorum sp. nov., a novel bacterium isolated from cyanobacterial aggregates in a eutrophic lake.</title>
        <authorList>
            <person name="Cai H."/>
        </authorList>
    </citation>
    <scope>NUCLEOTIDE SEQUENCE [LARGE SCALE GENOMIC DNA]</scope>
    <source>
        <strain evidence="2 3">TH019</strain>
    </source>
</reference>
<comment type="caution">
    <text evidence="2">The sequence shown here is derived from an EMBL/GenBank/DDBJ whole genome shotgun (WGS) entry which is preliminary data.</text>
</comment>
<evidence type="ECO:0008006" key="4">
    <source>
        <dbReference type="Google" id="ProtNLM"/>
    </source>
</evidence>
<feature type="transmembrane region" description="Helical" evidence="1">
    <location>
        <begin position="384"/>
        <end position="405"/>
    </location>
</feature>
<evidence type="ECO:0000313" key="2">
    <source>
        <dbReference type="EMBL" id="OYQ19694.1"/>
    </source>
</evidence>
<feature type="transmembrane region" description="Helical" evidence="1">
    <location>
        <begin position="218"/>
        <end position="235"/>
    </location>
</feature>
<feature type="transmembrane region" description="Helical" evidence="1">
    <location>
        <begin position="360"/>
        <end position="377"/>
    </location>
</feature>
<gene>
    <name evidence="2" type="ORF">CHR90_06105</name>
</gene>
<protein>
    <recommendedName>
        <fullName evidence="4">Oligosaccharide repeat unit polymerase</fullName>
    </recommendedName>
</protein>
<accession>A0A255XTJ6</accession>
<dbReference type="AlphaFoldDB" id="A0A255XTJ6"/>